<dbReference type="Proteomes" id="UP000608024">
    <property type="component" value="Unassembled WGS sequence"/>
</dbReference>
<comment type="caution">
    <text evidence="2">The sequence shown here is derived from an EMBL/GenBank/DDBJ whole genome shotgun (WGS) entry which is preliminary data.</text>
</comment>
<dbReference type="EMBL" id="BNBT01000037">
    <property type="protein sequence ID" value="GHE58986.1"/>
    <property type="molecule type" value="Genomic_DNA"/>
</dbReference>
<organism evidence="2 3">
    <name type="scientific">Streptomyces longispororuber</name>
    <dbReference type="NCBI Taxonomy" id="68230"/>
    <lineage>
        <taxon>Bacteria</taxon>
        <taxon>Bacillati</taxon>
        <taxon>Actinomycetota</taxon>
        <taxon>Actinomycetes</taxon>
        <taxon>Kitasatosporales</taxon>
        <taxon>Streptomycetaceae</taxon>
        <taxon>Streptomyces</taxon>
    </lineage>
</organism>
<evidence type="ECO:0000313" key="3">
    <source>
        <dbReference type="Proteomes" id="UP000608024"/>
    </source>
</evidence>
<reference evidence="2" key="1">
    <citation type="journal article" date="2014" name="Int. J. Syst. Evol. Microbiol.">
        <title>Complete genome sequence of Corynebacterium casei LMG S-19264T (=DSM 44701T), isolated from a smear-ripened cheese.</title>
        <authorList>
            <consortium name="US DOE Joint Genome Institute (JGI-PGF)"/>
            <person name="Walter F."/>
            <person name="Albersmeier A."/>
            <person name="Kalinowski J."/>
            <person name="Ruckert C."/>
        </authorList>
    </citation>
    <scope>NUCLEOTIDE SEQUENCE</scope>
    <source>
        <strain evidence="2">JCM 4784</strain>
    </source>
</reference>
<dbReference type="RefSeq" id="WP_190136448.1">
    <property type="nucleotide sequence ID" value="NZ_BNBT01000037.1"/>
</dbReference>
<feature type="region of interest" description="Disordered" evidence="1">
    <location>
        <begin position="1"/>
        <end position="54"/>
    </location>
</feature>
<dbReference type="AlphaFoldDB" id="A0A918ZL81"/>
<keyword evidence="3" id="KW-1185">Reference proteome</keyword>
<proteinExistence type="predicted"/>
<reference evidence="2" key="2">
    <citation type="submission" date="2020-09" db="EMBL/GenBank/DDBJ databases">
        <authorList>
            <person name="Sun Q."/>
            <person name="Ohkuma M."/>
        </authorList>
    </citation>
    <scope>NUCLEOTIDE SEQUENCE</scope>
    <source>
        <strain evidence="2">JCM 4784</strain>
    </source>
</reference>
<evidence type="ECO:0000256" key="1">
    <source>
        <dbReference type="SAM" id="MobiDB-lite"/>
    </source>
</evidence>
<feature type="compositionally biased region" description="Acidic residues" evidence="1">
    <location>
        <begin position="40"/>
        <end position="54"/>
    </location>
</feature>
<sequence length="54" mass="5630">MSEHTPSQAEGERPEDGATDGEPQTSEGRDAPRTTPSQAEGEDTPEATEDDGTA</sequence>
<gene>
    <name evidence="2" type="ORF">GCM10018785_30290</name>
</gene>
<protein>
    <submittedName>
        <fullName evidence="2">Uncharacterized protein</fullName>
    </submittedName>
</protein>
<name>A0A918ZL81_9ACTN</name>
<evidence type="ECO:0000313" key="2">
    <source>
        <dbReference type="EMBL" id="GHE58986.1"/>
    </source>
</evidence>
<accession>A0A918ZL81</accession>